<dbReference type="GO" id="GO:0007165">
    <property type="term" value="P:signal transduction"/>
    <property type="evidence" value="ECO:0007669"/>
    <property type="project" value="InterPro"/>
</dbReference>
<organism evidence="13 14">
    <name type="scientific">Methylomonas methanica (strain DSM 25384 / MC09)</name>
    <dbReference type="NCBI Taxonomy" id="857087"/>
    <lineage>
        <taxon>Bacteria</taxon>
        <taxon>Pseudomonadati</taxon>
        <taxon>Pseudomonadota</taxon>
        <taxon>Gammaproteobacteria</taxon>
        <taxon>Methylococcales</taxon>
        <taxon>Methylococcaceae</taxon>
        <taxon>Methylomonas</taxon>
    </lineage>
</organism>
<dbReference type="Gene3D" id="3.80.10.10">
    <property type="entry name" value="Ribonuclease Inhibitor"/>
    <property type="match status" value="1"/>
</dbReference>
<keyword evidence="6" id="KW-0418">Kinase</keyword>
<name>G0A2L9_METMM</name>
<dbReference type="InterPro" id="IPR027417">
    <property type="entry name" value="P-loop_NTPase"/>
</dbReference>
<dbReference type="PROSITE" id="PS51424">
    <property type="entry name" value="ROC"/>
    <property type="match status" value="1"/>
</dbReference>
<evidence type="ECO:0000313" key="14">
    <source>
        <dbReference type="Proteomes" id="UP000008888"/>
    </source>
</evidence>
<sequence length="944" mass="107825">MSEAALQRIAENKLTRNPQLDLSDLDLSHLPDPLADCVWLESLDISRNPELADLTPLAGLIQLQQFYCYDTQISDLTPLTGLIHLHQLYCSGTQISDLTPLAGLIQLQHLYCSGTQISDLTPLSGLIQLQHLYCFDTQISDLTPLAGLIQLQQLDCSKTQISDLTPLAGLTQLHKLTCFRTQISDLRSLAGLTQLQELDCLSTKIADLTPLIGLNNLNKLDVGFTEITDLWPLFGLIQNRIDVSWNSDEYYENDSVICIQDCPLVCPPAEIARDSPQAVRDYFEELGGDGERLNEVKVIFLGEASAGKTSLVKRLMNEAFDSQESQTHGIRIRQASFDMSDGEQVTAHLWDFGGQEVMHATHQFFLSQRSVYVLLLNSRNDDQAEKWLKHADSFGGRSPVLVVLNKIDENPSFEVERKSLTEKYPRITGFYRLSCADAEHLGFIEFREALRRQIEQADTRCTPFPRHWLAVKRHFVAMQKNYDYIESAEYRRVCQALGVTRRLSQDVLLQFLHDLGVLINFRDLQYFDTQILNPLWLTNGVYRIINSSIVAEQGGLLRERDFDAVINDPRYQSHNTSEREFIYPKDKLYYIVRVMQEFELCFPIGPSDFIVPQLLPANAPEFAPDGAMLRFVMHFPAFLPNSVFPRLMVKLHDFIRGNERWRTGMVLHKASVFDALARVRWDKEDQQLLIDICGNERRRLLSFIRETVKEIVADFTGLDFVERVPVPDCDGYKDYDELVEAEKARVTEIFVKELKRQIPIAGLLDGIEEAAMRDENRQLPVKAFVSYSHRDLAHLKSLRAHLSPLVRLQKLQLWDDRDIEAGDEWLPEILQQLEQTDIVLCLVSPDFVNSDFCYLQEFQAALDAHRRGEKSVVPIMLRKTDWQDLPLAAIQGAPDEWISSAADQDGAWCRVSERLRPVIEAARERKVRRLEAENVPARTRLGAG</sequence>
<dbReference type="Pfam" id="PF08477">
    <property type="entry name" value="Roc"/>
    <property type="match status" value="1"/>
</dbReference>
<dbReference type="SMART" id="SM00175">
    <property type="entry name" value="RAB"/>
    <property type="match status" value="1"/>
</dbReference>
<dbReference type="Gene3D" id="3.40.50.10140">
    <property type="entry name" value="Toll/interleukin-1 receptor homology (TIR) domain"/>
    <property type="match status" value="1"/>
</dbReference>
<protein>
    <recommendedName>
        <fullName evidence="1">non-specific serine/threonine protein kinase</fullName>
        <ecNumber evidence="1">2.7.11.1</ecNumber>
    </recommendedName>
</protein>
<dbReference type="STRING" id="857087.Metme_1781"/>
<dbReference type="Pfam" id="PF25497">
    <property type="entry name" value="COR-B"/>
    <property type="match status" value="1"/>
</dbReference>
<dbReference type="PRINTS" id="PR00449">
    <property type="entry name" value="RASTRNSFRMNG"/>
</dbReference>
<keyword evidence="3" id="KW-0808">Transferase</keyword>
<evidence type="ECO:0000256" key="5">
    <source>
        <dbReference type="ARBA" id="ARBA00022741"/>
    </source>
</evidence>
<dbReference type="InterPro" id="IPR057263">
    <property type="entry name" value="COR-B"/>
</dbReference>
<dbReference type="SUPFAM" id="SSF52200">
    <property type="entry name" value="Toll/Interleukin receptor TIR domain"/>
    <property type="match status" value="1"/>
</dbReference>
<dbReference type="EC" id="2.7.11.1" evidence="1"/>
<dbReference type="Pfam" id="PF16095">
    <property type="entry name" value="COR-A"/>
    <property type="match status" value="1"/>
</dbReference>
<evidence type="ECO:0000256" key="3">
    <source>
        <dbReference type="ARBA" id="ARBA00022679"/>
    </source>
</evidence>
<dbReference type="Gene3D" id="1.10.10.2200">
    <property type="match status" value="1"/>
</dbReference>
<dbReference type="Gene3D" id="3.40.50.300">
    <property type="entry name" value="P-loop containing nucleotide triphosphate hydrolases"/>
    <property type="match status" value="1"/>
</dbReference>
<dbReference type="InterPro" id="IPR032171">
    <property type="entry name" value="COR-A"/>
</dbReference>
<evidence type="ECO:0000256" key="8">
    <source>
        <dbReference type="ARBA" id="ARBA00023134"/>
    </source>
</evidence>
<dbReference type="AlphaFoldDB" id="G0A2L9"/>
<evidence type="ECO:0000256" key="10">
    <source>
        <dbReference type="ARBA" id="ARBA00048679"/>
    </source>
</evidence>
<reference evidence="14" key="3">
    <citation type="submission" date="2011-05" db="EMBL/GenBank/DDBJ databases">
        <title>Complete sequence of Methylomonas methanica MC09.</title>
        <authorList>
            <consortium name="US DOE Joint Genome Institute"/>
            <person name="Lucas S."/>
            <person name="Han J."/>
            <person name="Lapidus A."/>
            <person name="Cheng J.-F."/>
            <person name="Goodwin L."/>
            <person name="Pitluck S."/>
            <person name="Peters L."/>
            <person name="Mikhailova N."/>
            <person name="Teshima H."/>
            <person name="Han C."/>
            <person name="Tapia R."/>
            <person name="Land M."/>
            <person name="Hauser L."/>
            <person name="Kyrpides N."/>
            <person name="Ivanova N."/>
            <person name="Pagani I."/>
            <person name="Stein L."/>
            <person name="Woyke T."/>
        </authorList>
    </citation>
    <scope>NUCLEOTIDE SEQUENCE [LARGE SCALE GENOMIC DNA]</scope>
    <source>
        <strain evidence="14">MC09</strain>
    </source>
</reference>
<dbReference type="InterPro" id="IPR020859">
    <property type="entry name" value="ROC"/>
</dbReference>
<evidence type="ECO:0000259" key="12">
    <source>
        <dbReference type="PROSITE" id="PS51424"/>
    </source>
</evidence>
<dbReference type="RefSeq" id="WP_013818452.1">
    <property type="nucleotide sequence ID" value="NC_015572.1"/>
</dbReference>
<dbReference type="SUPFAM" id="SSF52540">
    <property type="entry name" value="P-loop containing nucleoside triphosphate hydrolases"/>
    <property type="match status" value="1"/>
</dbReference>
<dbReference type="OrthoDB" id="6309115at2"/>
<dbReference type="SUPFAM" id="SSF52058">
    <property type="entry name" value="L domain-like"/>
    <property type="match status" value="1"/>
</dbReference>
<dbReference type="InterPro" id="IPR035897">
    <property type="entry name" value="Toll_tir_struct_dom_sf"/>
</dbReference>
<dbReference type="Gene3D" id="1.10.10.10">
    <property type="entry name" value="Winged helix-like DNA-binding domain superfamily/Winged helix DNA-binding domain"/>
    <property type="match status" value="1"/>
</dbReference>
<dbReference type="KEGG" id="mmt:Metme_1781"/>
<dbReference type="InterPro" id="IPR032675">
    <property type="entry name" value="LRR_dom_sf"/>
</dbReference>
<evidence type="ECO:0000256" key="9">
    <source>
        <dbReference type="ARBA" id="ARBA00047899"/>
    </source>
</evidence>
<keyword evidence="8" id="KW-0342">GTP-binding</keyword>
<feature type="domain" description="TIR" evidence="11">
    <location>
        <begin position="779"/>
        <end position="915"/>
    </location>
</feature>
<dbReference type="Proteomes" id="UP000008888">
    <property type="component" value="Chromosome"/>
</dbReference>
<evidence type="ECO:0000259" key="11">
    <source>
        <dbReference type="PROSITE" id="PS50104"/>
    </source>
</evidence>
<dbReference type="PROSITE" id="PS50104">
    <property type="entry name" value="TIR"/>
    <property type="match status" value="1"/>
</dbReference>
<evidence type="ECO:0000256" key="2">
    <source>
        <dbReference type="ARBA" id="ARBA00022614"/>
    </source>
</evidence>
<evidence type="ECO:0000256" key="7">
    <source>
        <dbReference type="ARBA" id="ARBA00022840"/>
    </source>
</evidence>
<keyword evidence="4" id="KW-0677">Repeat</keyword>
<dbReference type="PANTHER" id="PTHR46652">
    <property type="entry name" value="LEUCINE-RICH REPEAT AND IQ DOMAIN-CONTAINING PROTEIN 1-RELATED"/>
    <property type="match status" value="1"/>
</dbReference>
<keyword evidence="2" id="KW-0433">Leucine-rich repeat</keyword>
<dbReference type="PANTHER" id="PTHR46652:SF3">
    <property type="entry name" value="LEUCINE-RICH REPEAT-CONTAINING PROTEIN 9"/>
    <property type="match status" value="1"/>
</dbReference>
<dbReference type="InterPro" id="IPR036388">
    <property type="entry name" value="WH-like_DNA-bd_sf"/>
</dbReference>
<dbReference type="SMART" id="SM00255">
    <property type="entry name" value="TIR"/>
    <property type="match status" value="1"/>
</dbReference>
<reference evidence="13 14" key="1">
    <citation type="journal article" date="2011" name="J. Bacteriol.">
        <title>Complete Genome Sequence of the Aerobic Marine Methanotroph Methylomonas methanica MC09.</title>
        <authorList>
            <person name="Boden R."/>
            <person name="Cunliffe M."/>
            <person name="Scanlan J."/>
            <person name="Moussard H."/>
            <person name="Kits K.D."/>
            <person name="Klotz M.G."/>
            <person name="Jetten M.S."/>
            <person name="Vuilleumier S."/>
            <person name="Han J."/>
            <person name="Peters L."/>
            <person name="Mikhailova N."/>
            <person name="Teshima H."/>
            <person name="Tapia R."/>
            <person name="Kyrpides N."/>
            <person name="Ivanova N."/>
            <person name="Pagani I."/>
            <person name="Cheng J.F."/>
            <person name="Goodwin L."/>
            <person name="Han C."/>
            <person name="Hauser L."/>
            <person name="Land M.L."/>
            <person name="Lapidus A."/>
            <person name="Lucas S."/>
            <person name="Pitluck S."/>
            <person name="Woyke T."/>
            <person name="Stein L."/>
            <person name="Murrell J.C."/>
        </authorList>
    </citation>
    <scope>NUCLEOTIDE SEQUENCE [LARGE SCALE GENOMIC DNA]</scope>
    <source>
        <strain evidence="13 14">MC09</strain>
    </source>
</reference>
<dbReference type="Pfam" id="PF13676">
    <property type="entry name" value="TIR_2"/>
    <property type="match status" value="1"/>
</dbReference>
<comment type="catalytic activity">
    <reaction evidence="10">
        <text>L-seryl-[protein] + ATP = O-phospho-L-seryl-[protein] + ADP + H(+)</text>
        <dbReference type="Rhea" id="RHEA:17989"/>
        <dbReference type="Rhea" id="RHEA-COMP:9863"/>
        <dbReference type="Rhea" id="RHEA-COMP:11604"/>
        <dbReference type="ChEBI" id="CHEBI:15378"/>
        <dbReference type="ChEBI" id="CHEBI:29999"/>
        <dbReference type="ChEBI" id="CHEBI:30616"/>
        <dbReference type="ChEBI" id="CHEBI:83421"/>
        <dbReference type="ChEBI" id="CHEBI:456216"/>
        <dbReference type="EC" id="2.7.11.1"/>
    </reaction>
</comment>
<dbReference type="InterPro" id="IPR000157">
    <property type="entry name" value="TIR_dom"/>
</dbReference>
<dbReference type="Gene3D" id="3.30.310.200">
    <property type="match status" value="1"/>
</dbReference>
<dbReference type="InterPro" id="IPR050836">
    <property type="entry name" value="SDS22/Internalin_LRR"/>
</dbReference>
<dbReference type="eggNOG" id="COG1100">
    <property type="taxonomic scope" value="Bacteria"/>
</dbReference>
<dbReference type="GO" id="GO:0016301">
    <property type="term" value="F:kinase activity"/>
    <property type="evidence" value="ECO:0007669"/>
    <property type="project" value="UniProtKB-KW"/>
</dbReference>
<evidence type="ECO:0000256" key="1">
    <source>
        <dbReference type="ARBA" id="ARBA00012513"/>
    </source>
</evidence>
<reference key="2">
    <citation type="submission" date="2011-05" db="EMBL/GenBank/DDBJ databases">
        <title>Complete genome sequence of the aerobic marine methanotroph Methylomonas methanica MC09.</title>
        <authorList>
            <person name="Boden R."/>
            <person name="Cunliffe M."/>
            <person name="Scanlan J."/>
            <person name="Moussard H."/>
            <person name="Kits K.D."/>
            <person name="Klotz M."/>
            <person name="Jetten M."/>
            <person name="Vuilleumier S."/>
            <person name="Han J."/>
            <person name="Peters L."/>
            <person name="Mikhailova N."/>
            <person name="Teshima H."/>
            <person name="Tapia R."/>
            <person name="Kyrpides N."/>
            <person name="Ivanova N."/>
            <person name="Pagani I."/>
            <person name="Cheng J.-F."/>
            <person name="Goodwin L."/>
            <person name="Han C."/>
            <person name="Hauser L."/>
            <person name="Land M."/>
            <person name="Lapidus A."/>
            <person name="Lucas S."/>
            <person name="Pitluck S."/>
            <person name="Woyke T."/>
            <person name="Stein L.Y."/>
            <person name="Murrell C."/>
        </authorList>
    </citation>
    <scope>NUCLEOTIDE SEQUENCE</scope>
    <source>
        <strain>MC09</strain>
    </source>
</reference>
<gene>
    <name evidence="13" type="ordered locus">Metme_1781</name>
</gene>
<keyword evidence="5" id="KW-0547">Nucleotide-binding</keyword>
<dbReference type="eggNOG" id="COG4886">
    <property type="taxonomic scope" value="Bacteria"/>
</dbReference>
<comment type="catalytic activity">
    <reaction evidence="9">
        <text>L-threonyl-[protein] + ATP = O-phospho-L-threonyl-[protein] + ADP + H(+)</text>
        <dbReference type="Rhea" id="RHEA:46608"/>
        <dbReference type="Rhea" id="RHEA-COMP:11060"/>
        <dbReference type="Rhea" id="RHEA-COMP:11605"/>
        <dbReference type="ChEBI" id="CHEBI:15378"/>
        <dbReference type="ChEBI" id="CHEBI:30013"/>
        <dbReference type="ChEBI" id="CHEBI:30616"/>
        <dbReference type="ChEBI" id="CHEBI:61977"/>
        <dbReference type="ChEBI" id="CHEBI:456216"/>
        <dbReference type="EC" id="2.7.11.1"/>
    </reaction>
</comment>
<dbReference type="HOGENOM" id="CLU_006878_1_0_6"/>
<proteinExistence type="predicted"/>
<evidence type="ECO:0000256" key="4">
    <source>
        <dbReference type="ARBA" id="ARBA00022737"/>
    </source>
</evidence>
<keyword evidence="14" id="KW-1185">Reference proteome</keyword>
<evidence type="ECO:0000313" key="13">
    <source>
        <dbReference type="EMBL" id="AEG00199.1"/>
    </source>
</evidence>
<dbReference type="InterPro" id="IPR025875">
    <property type="entry name" value="Leu-rich_rpt_4"/>
</dbReference>
<evidence type="ECO:0000256" key="6">
    <source>
        <dbReference type="ARBA" id="ARBA00022777"/>
    </source>
</evidence>
<feature type="domain" description="Roc" evidence="12">
    <location>
        <begin position="289"/>
        <end position="457"/>
    </location>
</feature>
<accession>G0A2L9</accession>
<dbReference type="Pfam" id="PF12799">
    <property type="entry name" value="LRR_4"/>
    <property type="match status" value="3"/>
</dbReference>
<dbReference type="GO" id="GO:0005524">
    <property type="term" value="F:ATP binding"/>
    <property type="evidence" value="ECO:0007669"/>
    <property type="project" value="UniProtKB-KW"/>
</dbReference>
<dbReference type="EMBL" id="CP002738">
    <property type="protein sequence ID" value="AEG00199.1"/>
    <property type="molecule type" value="Genomic_DNA"/>
</dbReference>
<keyword evidence="7" id="KW-0067">ATP-binding</keyword>